<keyword evidence="12" id="KW-0539">Nucleus</keyword>
<evidence type="ECO:0000256" key="8">
    <source>
        <dbReference type="ARBA" id="ARBA00022790"/>
    </source>
</evidence>
<keyword evidence="9" id="KW-0378">Hydrolase</keyword>
<protein>
    <recommendedName>
        <fullName evidence="4">COP9 signalosome complex subunit 5</fullName>
    </recommendedName>
</protein>
<accession>A0A077ZP96</accession>
<dbReference type="EMBL" id="CCKQ01000641">
    <property type="protein sequence ID" value="CDW71738.1"/>
    <property type="molecule type" value="Genomic_DNA"/>
</dbReference>
<sequence>MIKQSQKSQPAKISQDAKMMKKRFELENEVIDEELYHFEEEEVDRLMLERPWLKNPHHFKKVKISSVALVKMVMHAKRGGDIEVMGLMQGKVKGDTFYVMDAFALPVEASETRVNAGADANEFMCDHIDASEKVNRPENICGWYHSHPGYGCYLSGTDVMTEMIYQKHQDPFFAIVVDPKRTMSSGKVEIGCFRTFPESYIAELEKSGTTVNGSNSLVPLDKLEDFGIHCYKYYQLEHSFFKSQLDQSILENLWNDYWVQTLSQSPLLNNRLFLSQSIKNVSEKLEQLDKDHKSGGGGKKGGRRGGPSNANQDGSSIDSQRFQQVCKESTKVAIELNHGMLIEALKEFMFTQHQHCHHE</sequence>
<dbReference type="AlphaFoldDB" id="A0A077ZP96"/>
<evidence type="ECO:0000313" key="16">
    <source>
        <dbReference type="Proteomes" id="UP000039865"/>
    </source>
</evidence>
<evidence type="ECO:0000256" key="7">
    <source>
        <dbReference type="ARBA" id="ARBA00022723"/>
    </source>
</evidence>
<dbReference type="CDD" id="cd08069">
    <property type="entry name" value="MPN_RPN11_CSN5"/>
    <property type="match status" value="1"/>
</dbReference>
<dbReference type="Gene3D" id="3.40.140.10">
    <property type="entry name" value="Cytidine Deaminase, domain 2"/>
    <property type="match status" value="1"/>
</dbReference>
<dbReference type="OrthoDB" id="10266268at2759"/>
<dbReference type="Pfam" id="PF18323">
    <property type="entry name" value="CSN5_C"/>
    <property type="match status" value="1"/>
</dbReference>
<keyword evidence="10" id="KW-0862">Zinc</keyword>
<evidence type="ECO:0000256" key="10">
    <source>
        <dbReference type="ARBA" id="ARBA00022833"/>
    </source>
</evidence>
<feature type="region of interest" description="Disordered" evidence="13">
    <location>
        <begin position="287"/>
        <end position="320"/>
    </location>
</feature>
<reference evidence="15 16" key="1">
    <citation type="submission" date="2014-06" db="EMBL/GenBank/DDBJ databases">
        <authorList>
            <person name="Swart Estienne"/>
        </authorList>
    </citation>
    <scope>NUCLEOTIDE SEQUENCE [LARGE SCALE GENOMIC DNA]</scope>
    <source>
        <strain evidence="15 16">130c</strain>
    </source>
</reference>
<dbReference type="GO" id="GO:0046872">
    <property type="term" value="F:metal ion binding"/>
    <property type="evidence" value="ECO:0007669"/>
    <property type="project" value="UniProtKB-KW"/>
</dbReference>
<dbReference type="FunFam" id="3.40.140.10:FF:000203">
    <property type="entry name" value="COP9 signalosome complex subunit 5"/>
    <property type="match status" value="1"/>
</dbReference>
<keyword evidence="5" id="KW-0963">Cytoplasm</keyword>
<dbReference type="GO" id="GO:0005737">
    <property type="term" value="C:cytoplasm"/>
    <property type="evidence" value="ECO:0007669"/>
    <property type="project" value="UniProtKB-SubCell"/>
</dbReference>
<evidence type="ECO:0000256" key="1">
    <source>
        <dbReference type="ARBA" id="ARBA00004123"/>
    </source>
</evidence>
<keyword evidence="16" id="KW-1185">Reference proteome</keyword>
<name>A0A077ZP96_STYLE</name>
<dbReference type="GO" id="GO:0008237">
    <property type="term" value="F:metallopeptidase activity"/>
    <property type="evidence" value="ECO:0007669"/>
    <property type="project" value="UniProtKB-KW"/>
</dbReference>
<keyword evidence="6" id="KW-0645">Protease</keyword>
<evidence type="ECO:0000256" key="2">
    <source>
        <dbReference type="ARBA" id="ARBA00004496"/>
    </source>
</evidence>
<dbReference type="GO" id="GO:0008180">
    <property type="term" value="C:COP9 signalosome"/>
    <property type="evidence" value="ECO:0007669"/>
    <property type="project" value="UniProtKB-KW"/>
</dbReference>
<dbReference type="MEROPS" id="M67.A01"/>
<keyword evidence="11" id="KW-0482">Metalloprotease</keyword>
<feature type="compositionally biased region" description="Polar residues" evidence="13">
    <location>
        <begin position="308"/>
        <end position="320"/>
    </location>
</feature>
<evidence type="ECO:0000256" key="3">
    <source>
        <dbReference type="ARBA" id="ARBA00006008"/>
    </source>
</evidence>
<dbReference type="InterPro" id="IPR000555">
    <property type="entry name" value="JAMM/MPN+_dom"/>
</dbReference>
<keyword evidence="7" id="KW-0479">Metal-binding</keyword>
<evidence type="ECO:0000256" key="11">
    <source>
        <dbReference type="ARBA" id="ARBA00023049"/>
    </source>
</evidence>
<dbReference type="Proteomes" id="UP000039865">
    <property type="component" value="Unassembled WGS sequence"/>
</dbReference>
<evidence type="ECO:0000256" key="5">
    <source>
        <dbReference type="ARBA" id="ARBA00022490"/>
    </source>
</evidence>
<dbReference type="OMA" id="VKMKLFQ"/>
<evidence type="ECO:0000256" key="13">
    <source>
        <dbReference type="SAM" id="MobiDB-lite"/>
    </source>
</evidence>
<dbReference type="InParanoid" id="A0A077ZP96"/>
<dbReference type="InterPro" id="IPR050242">
    <property type="entry name" value="JAMM_MPN+_peptidase_M67A"/>
</dbReference>
<dbReference type="InterPro" id="IPR037518">
    <property type="entry name" value="MPN"/>
</dbReference>
<evidence type="ECO:0000313" key="15">
    <source>
        <dbReference type="EMBL" id="CDW71738.1"/>
    </source>
</evidence>
<dbReference type="PANTHER" id="PTHR10410">
    <property type="entry name" value="EUKARYOTIC TRANSLATION INITIATION FACTOR 3 -RELATED"/>
    <property type="match status" value="1"/>
</dbReference>
<feature type="domain" description="MPN" evidence="14">
    <location>
        <begin position="62"/>
        <end position="199"/>
    </location>
</feature>
<comment type="similarity">
    <text evidence="3">Belongs to the peptidase M67A family. CSN5 subfamily.</text>
</comment>
<dbReference type="PROSITE" id="PS50249">
    <property type="entry name" value="MPN"/>
    <property type="match status" value="1"/>
</dbReference>
<dbReference type="InterPro" id="IPR040961">
    <property type="entry name" value="CSN5_C"/>
</dbReference>
<gene>
    <name evidence="15" type="primary">Contig4616.g4931</name>
    <name evidence="15" type="ORF">STYLEM_686</name>
</gene>
<comment type="subcellular location">
    <subcellularLocation>
        <location evidence="2">Cytoplasm</location>
    </subcellularLocation>
    <subcellularLocation>
        <location evidence="1">Nucleus</location>
    </subcellularLocation>
</comment>
<keyword evidence="8" id="KW-0736">Signalosome</keyword>
<dbReference type="Pfam" id="PF01398">
    <property type="entry name" value="JAB"/>
    <property type="match status" value="1"/>
</dbReference>
<organism evidence="15 16">
    <name type="scientific">Stylonychia lemnae</name>
    <name type="common">Ciliate</name>
    <dbReference type="NCBI Taxonomy" id="5949"/>
    <lineage>
        <taxon>Eukaryota</taxon>
        <taxon>Sar</taxon>
        <taxon>Alveolata</taxon>
        <taxon>Ciliophora</taxon>
        <taxon>Intramacronucleata</taxon>
        <taxon>Spirotrichea</taxon>
        <taxon>Stichotrichia</taxon>
        <taxon>Sporadotrichida</taxon>
        <taxon>Oxytrichidae</taxon>
        <taxon>Stylonychinae</taxon>
        <taxon>Stylonychia</taxon>
    </lineage>
</organism>
<evidence type="ECO:0000256" key="9">
    <source>
        <dbReference type="ARBA" id="ARBA00022801"/>
    </source>
</evidence>
<proteinExistence type="inferred from homology"/>
<dbReference type="GO" id="GO:0006508">
    <property type="term" value="P:proteolysis"/>
    <property type="evidence" value="ECO:0007669"/>
    <property type="project" value="UniProtKB-KW"/>
</dbReference>
<evidence type="ECO:0000256" key="4">
    <source>
        <dbReference type="ARBA" id="ARBA00014880"/>
    </source>
</evidence>
<dbReference type="SUPFAM" id="SSF102712">
    <property type="entry name" value="JAB1/MPN domain"/>
    <property type="match status" value="1"/>
</dbReference>
<evidence type="ECO:0000256" key="6">
    <source>
        <dbReference type="ARBA" id="ARBA00022670"/>
    </source>
</evidence>
<evidence type="ECO:0000256" key="12">
    <source>
        <dbReference type="ARBA" id="ARBA00023242"/>
    </source>
</evidence>
<dbReference type="SMART" id="SM00232">
    <property type="entry name" value="JAB_MPN"/>
    <property type="match status" value="1"/>
</dbReference>
<evidence type="ECO:0000259" key="14">
    <source>
        <dbReference type="PROSITE" id="PS50249"/>
    </source>
</evidence>